<feature type="compositionally biased region" description="Low complexity" evidence="1">
    <location>
        <begin position="1"/>
        <end position="18"/>
    </location>
</feature>
<feature type="region of interest" description="Disordered" evidence="1">
    <location>
        <begin position="1"/>
        <end position="23"/>
    </location>
</feature>
<sequence length="120" mass="12977">MPVISSSTADSASAPADSVGVQPHPAAFSPERFFSVSADGLVGVRTEKAYACMCELLVPEEVAITIITALEPGGETAKFSSRLEGMTLDRAPRLFYKLLFGDCQHELRRSLCECGNTYMR</sequence>
<organism evidence="2 3">
    <name type="scientific">Pleuronectes platessa</name>
    <name type="common">European plaice</name>
    <dbReference type="NCBI Taxonomy" id="8262"/>
    <lineage>
        <taxon>Eukaryota</taxon>
        <taxon>Metazoa</taxon>
        <taxon>Chordata</taxon>
        <taxon>Craniata</taxon>
        <taxon>Vertebrata</taxon>
        <taxon>Euteleostomi</taxon>
        <taxon>Actinopterygii</taxon>
        <taxon>Neopterygii</taxon>
        <taxon>Teleostei</taxon>
        <taxon>Neoteleostei</taxon>
        <taxon>Acanthomorphata</taxon>
        <taxon>Carangaria</taxon>
        <taxon>Pleuronectiformes</taxon>
        <taxon>Pleuronectoidei</taxon>
        <taxon>Pleuronectidae</taxon>
        <taxon>Pleuronectes</taxon>
    </lineage>
</organism>
<evidence type="ECO:0000313" key="3">
    <source>
        <dbReference type="Proteomes" id="UP001153269"/>
    </source>
</evidence>
<evidence type="ECO:0000313" key="2">
    <source>
        <dbReference type="EMBL" id="CAB1429538.1"/>
    </source>
</evidence>
<protein>
    <submittedName>
        <fullName evidence="2">Uncharacterized protein</fullName>
    </submittedName>
</protein>
<dbReference type="AlphaFoldDB" id="A0A9N7UGB2"/>
<name>A0A9N7UGB2_PLEPL</name>
<dbReference type="EMBL" id="CADEAL010001147">
    <property type="protein sequence ID" value="CAB1429538.1"/>
    <property type="molecule type" value="Genomic_DNA"/>
</dbReference>
<reference evidence="2" key="1">
    <citation type="submission" date="2020-03" db="EMBL/GenBank/DDBJ databases">
        <authorList>
            <person name="Weist P."/>
        </authorList>
    </citation>
    <scope>NUCLEOTIDE SEQUENCE</scope>
</reference>
<accession>A0A9N7UGB2</accession>
<evidence type="ECO:0000256" key="1">
    <source>
        <dbReference type="SAM" id="MobiDB-lite"/>
    </source>
</evidence>
<proteinExistence type="predicted"/>
<gene>
    <name evidence="2" type="ORF">PLEPLA_LOCUS17516</name>
</gene>
<keyword evidence="3" id="KW-1185">Reference proteome</keyword>
<dbReference type="Proteomes" id="UP001153269">
    <property type="component" value="Unassembled WGS sequence"/>
</dbReference>
<comment type="caution">
    <text evidence="2">The sequence shown here is derived from an EMBL/GenBank/DDBJ whole genome shotgun (WGS) entry which is preliminary data.</text>
</comment>